<dbReference type="AlphaFoldDB" id="A0A1L3ZSF6"/>
<evidence type="ECO:0000313" key="2">
    <source>
        <dbReference type="Proteomes" id="UP000182063"/>
    </source>
</evidence>
<gene>
    <name evidence="1" type="ORF">BSL82_03885</name>
</gene>
<reference evidence="2" key="1">
    <citation type="submission" date="2016-11" db="EMBL/GenBank/DDBJ databases">
        <title>Complete Genome Sequence of alachlor-degrading Sphingomonas sp. strain JJ-A5.</title>
        <authorList>
            <person name="Lee H."/>
            <person name="Ka J.-O."/>
        </authorList>
    </citation>
    <scope>NUCLEOTIDE SEQUENCE [LARGE SCALE GENOMIC DNA]</scope>
    <source>
        <strain evidence="2">JJ-A5</strain>
    </source>
</reference>
<dbReference type="STRING" id="1921510.BSL82_03885"/>
<proteinExistence type="predicted"/>
<accession>A0A1L3ZSF6</accession>
<keyword evidence="2" id="KW-1185">Reference proteome</keyword>
<organism evidence="1 2">
    <name type="scientific">Tardibacter chloracetimidivorans</name>
    <dbReference type="NCBI Taxonomy" id="1921510"/>
    <lineage>
        <taxon>Bacteria</taxon>
        <taxon>Pseudomonadati</taxon>
        <taxon>Pseudomonadota</taxon>
        <taxon>Alphaproteobacteria</taxon>
        <taxon>Sphingomonadales</taxon>
        <taxon>Sphingomonadaceae</taxon>
        <taxon>Tardibacter</taxon>
    </lineage>
</organism>
<evidence type="ECO:0000313" key="1">
    <source>
        <dbReference type="EMBL" id="API58558.1"/>
    </source>
</evidence>
<dbReference type="KEGG" id="sphj:BSL82_03885"/>
<name>A0A1L3ZSF6_9SPHN</name>
<dbReference type="RefSeq" id="WP_072596125.1">
    <property type="nucleotide sequence ID" value="NZ_CP018221.1"/>
</dbReference>
<protein>
    <submittedName>
        <fullName evidence="1">Uncharacterized protein</fullName>
    </submittedName>
</protein>
<dbReference type="Proteomes" id="UP000182063">
    <property type="component" value="Chromosome"/>
</dbReference>
<dbReference type="EMBL" id="CP018221">
    <property type="protein sequence ID" value="API58558.1"/>
    <property type="molecule type" value="Genomic_DNA"/>
</dbReference>
<sequence length="77" mass="8445">MARASAIWIVVEPDYDGDDIVAAFTVKHECVSYLHRSKHTWTGRVRHVMKLADGQPDASVEDFGSETAFLKACGHGG</sequence>